<dbReference type="SMART" id="SM00028">
    <property type="entry name" value="TPR"/>
    <property type="match status" value="5"/>
</dbReference>
<keyword evidence="6" id="KW-1185">Reference proteome</keyword>
<protein>
    <recommendedName>
        <fullName evidence="3">Cell division cycle protein 27 homolog</fullName>
    </recommendedName>
</protein>
<dbReference type="GO" id="GO:0005680">
    <property type="term" value="C:anaphase-promoting complex"/>
    <property type="evidence" value="ECO:0007669"/>
    <property type="project" value="TreeGrafter"/>
</dbReference>
<dbReference type="Gene3D" id="1.25.40.10">
    <property type="entry name" value="Tetratricopeptide repeat domain"/>
    <property type="match status" value="4"/>
</dbReference>
<dbReference type="InterPro" id="IPR011990">
    <property type="entry name" value="TPR-like_helical_dom_sf"/>
</dbReference>
<accession>A0A177BB38</accession>
<reference evidence="5 6" key="1">
    <citation type="submission" date="2016-04" db="EMBL/GenBank/DDBJ databases">
        <title>The genome of Intoshia linei affirms orthonectids as highly simplified spiralians.</title>
        <authorList>
            <person name="Mikhailov K.V."/>
            <person name="Slusarev G.S."/>
            <person name="Nikitin M.A."/>
            <person name="Logacheva M.D."/>
            <person name="Penin A."/>
            <person name="Aleoshin V."/>
            <person name="Panchin Y.V."/>
        </authorList>
    </citation>
    <scope>NUCLEOTIDE SEQUENCE [LARGE SCALE GENOMIC DNA]</scope>
    <source>
        <strain evidence="5">Intl2013</strain>
        <tissue evidence="5">Whole animal</tissue>
    </source>
</reference>
<dbReference type="OrthoDB" id="329563at2759"/>
<dbReference type="PROSITE" id="PS50005">
    <property type="entry name" value="TPR"/>
    <property type="match status" value="2"/>
</dbReference>
<dbReference type="GO" id="GO:0005737">
    <property type="term" value="C:cytoplasm"/>
    <property type="evidence" value="ECO:0007669"/>
    <property type="project" value="TreeGrafter"/>
</dbReference>
<evidence type="ECO:0000256" key="1">
    <source>
        <dbReference type="ARBA" id="ARBA00022803"/>
    </source>
</evidence>
<dbReference type="PANTHER" id="PTHR12558">
    <property type="entry name" value="CELL DIVISION CYCLE 16,23,27"/>
    <property type="match status" value="1"/>
</dbReference>
<comment type="similarity">
    <text evidence="2">Belongs to the APC3/CDC27 family.</text>
</comment>
<evidence type="ECO:0000256" key="3">
    <source>
        <dbReference type="ARBA" id="ARBA00039307"/>
    </source>
</evidence>
<sequence length="667" mass="78350">MIDYERIKVAIKDCLTYNNLDDAIFLSERLHAQIKNPETIYLLAKSLYRSRSTLRTYNFLCKFRNNQLCTKSRIMCIQVCFDLKKYREAQFFAFNTMECDSISLDDLYAIYGKEVSFVARLLGKIYAFVNHFFKILRGPKIFGDLKSSIMYHAFSLSMNQYNFSSFDNLLQHGIEPGLEIFDDQTILNEDLLIYSKYMVTKILSQFDANSLISIDESLPVVNIIKRNQNKNPLSISQSDNVEIEKDLIYSFNTAMSEKNQNAYTKSPQDYVKSVKTIPKKLKKNEFEFLPNSTMSFLSIMKCIADAFYEFYRYDTEKFIKKIQRLNPNQFNTPWIQGIIGTCYYHSSEYDKSVEAFKYTRELEESYVLFMDYYSQTLWHVKDLAKLSLLSSYYLANYRRASETWCIMGNFISVSKSGTESFKYFKRAIEINPEYFLSYAILGCEYLNNNKDEIAITNFYDSIRCNPRHFISWYGLSHLFYRNGNISRSKFYLDIALSINPNNIVLQCQYGLLLSDMGHLYESLDHMDLYISKYPKHPLCRFHKAMILFNKSKFKESMVELLILQDMIPEEAMIYFMMGRIYKRQGKHHLARLNFSRALEEHCSNDDNLKRNVNPFFKSVATFSSNMEVELLDTTDTNFSEDIITSFTEIESELSSIFETSVDDDDIL</sequence>
<evidence type="ECO:0000256" key="4">
    <source>
        <dbReference type="PROSITE-ProRule" id="PRU00339"/>
    </source>
</evidence>
<gene>
    <name evidence="5" type="ORF">A3Q56_00709</name>
</gene>
<dbReference type="GO" id="GO:0031145">
    <property type="term" value="P:anaphase-promoting complex-dependent catabolic process"/>
    <property type="evidence" value="ECO:0007669"/>
    <property type="project" value="TreeGrafter"/>
</dbReference>
<name>A0A177BB38_9BILA</name>
<dbReference type="Pfam" id="PF12895">
    <property type="entry name" value="ANAPC3"/>
    <property type="match status" value="1"/>
</dbReference>
<keyword evidence="1 4" id="KW-0802">TPR repeat</keyword>
<dbReference type="GO" id="GO:0016567">
    <property type="term" value="P:protein ubiquitination"/>
    <property type="evidence" value="ECO:0007669"/>
    <property type="project" value="TreeGrafter"/>
</dbReference>
<organism evidence="5 6">
    <name type="scientific">Intoshia linei</name>
    <dbReference type="NCBI Taxonomy" id="1819745"/>
    <lineage>
        <taxon>Eukaryota</taxon>
        <taxon>Metazoa</taxon>
        <taxon>Spiralia</taxon>
        <taxon>Lophotrochozoa</taxon>
        <taxon>Mesozoa</taxon>
        <taxon>Orthonectida</taxon>
        <taxon>Rhopaluridae</taxon>
        <taxon>Intoshia</taxon>
    </lineage>
</organism>
<evidence type="ECO:0000256" key="2">
    <source>
        <dbReference type="ARBA" id="ARBA00038210"/>
    </source>
</evidence>
<dbReference type="Proteomes" id="UP000078046">
    <property type="component" value="Unassembled WGS sequence"/>
</dbReference>
<comment type="caution">
    <text evidence="5">The sequence shown here is derived from an EMBL/GenBank/DDBJ whole genome shotgun (WGS) entry which is preliminary data.</text>
</comment>
<dbReference type="GO" id="GO:0007091">
    <property type="term" value="P:metaphase/anaphase transition of mitotic cell cycle"/>
    <property type="evidence" value="ECO:0007669"/>
    <property type="project" value="TreeGrafter"/>
</dbReference>
<evidence type="ECO:0000313" key="6">
    <source>
        <dbReference type="Proteomes" id="UP000078046"/>
    </source>
</evidence>
<evidence type="ECO:0000313" key="5">
    <source>
        <dbReference type="EMBL" id="OAF71538.1"/>
    </source>
</evidence>
<dbReference type="SUPFAM" id="SSF81901">
    <property type="entry name" value="HCP-like"/>
    <property type="match status" value="1"/>
</dbReference>
<dbReference type="Pfam" id="PF13181">
    <property type="entry name" value="TPR_8"/>
    <property type="match status" value="1"/>
</dbReference>
<dbReference type="PANTHER" id="PTHR12558:SF13">
    <property type="entry name" value="CELL DIVISION CYCLE PROTEIN 27 HOMOLOG"/>
    <property type="match status" value="1"/>
</dbReference>
<dbReference type="InterPro" id="IPR019734">
    <property type="entry name" value="TPR_rpt"/>
</dbReference>
<dbReference type="GO" id="GO:0051301">
    <property type="term" value="P:cell division"/>
    <property type="evidence" value="ECO:0007669"/>
    <property type="project" value="TreeGrafter"/>
</dbReference>
<feature type="repeat" description="TPR" evidence="4">
    <location>
        <begin position="401"/>
        <end position="434"/>
    </location>
</feature>
<dbReference type="AlphaFoldDB" id="A0A177BB38"/>
<feature type="repeat" description="TPR" evidence="4">
    <location>
        <begin position="571"/>
        <end position="604"/>
    </location>
</feature>
<dbReference type="EMBL" id="LWCA01000043">
    <property type="protein sequence ID" value="OAF71538.1"/>
    <property type="molecule type" value="Genomic_DNA"/>
</dbReference>
<dbReference type="SUPFAM" id="SSF48452">
    <property type="entry name" value="TPR-like"/>
    <property type="match status" value="1"/>
</dbReference>
<proteinExistence type="inferred from homology"/>